<comment type="caution">
    <text evidence="6">The sequence shown here is derived from an EMBL/GenBank/DDBJ whole genome shotgun (WGS) entry which is preliminary data.</text>
</comment>
<dbReference type="PANTHER" id="PTHR44942">
    <property type="entry name" value="METHYLTRANSF_11 DOMAIN-CONTAINING PROTEIN"/>
    <property type="match status" value="1"/>
</dbReference>
<dbReference type="InterPro" id="IPR029063">
    <property type="entry name" value="SAM-dependent_MTases_sf"/>
</dbReference>
<evidence type="ECO:0000313" key="6">
    <source>
        <dbReference type="EMBL" id="MBF6354128.1"/>
    </source>
</evidence>
<keyword evidence="3" id="KW-0808">Transferase</keyword>
<dbReference type="CDD" id="cd02440">
    <property type="entry name" value="AdoMet_MTases"/>
    <property type="match status" value="1"/>
</dbReference>
<dbReference type="Pfam" id="PF08241">
    <property type="entry name" value="Methyltransf_11"/>
    <property type="match status" value="1"/>
</dbReference>
<dbReference type="GO" id="GO:0008168">
    <property type="term" value="F:methyltransferase activity"/>
    <property type="evidence" value="ECO:0007669"/>
    <property type="project" value="UniProtKB-KW"/>
</dbReference>
<keyword evidence="2 6" id="KW-0489">Methyltransferase</keyword>
<sequence length="246" mass="27227">MPTAEHRDKARRARSFGAAAQEYEHGRPSYPPESVSWLVPEDARTVVDIGAGTGKLTRTLLSPGREVIAVEPSAEMRDQFARVLPDVRMLAATAESIPLHESSADVMVCAQAWHWVSPERATPEAARVLRPGGRLSLAWNTRDVSEPWVAELDRILSDRAASARAGVRVPQLQHPFGPLERQEFRWTHPTSPEEIISMVASRSYVITMAPIARQELLDSVWALVEAEAPTGMPYVTECYRAAVETP</sequence>
<dbReference type="InterPro" id="IPR051052">
    <property type="entry name" value="Diverse_substrate_MTase"/>
</dbReference>
<organism evidence="6 7">
    <name type="scientific">Nocardia higoensis</name>
    <dbReference type="NCBI Taxonomy" id="228599"/>
    <lineage>
        <taxon>Bacteria</taxon>
        <taxon>Bacillati</taxon>
        <taxon>Actinomycetota</taxon>
        <taxon>Actinomycetes</taxon>
        <taxon>Mycobacteriales</taxon>
        <taxon>Nocardiaceae</taxon>
        <taxon>Nocardia</taxon>
    </lineage>
</organism>
<keyword evidence="7" id="KW-1185">Reference proteome</keyword>
<gene>
    <name evidence="6" type="ORF">IU449_06150</name>
</gene>
<dbReference type="PANTHER" id="PTHR44942:SF4">
    <property type="entry name" value="METHYLTRANSFERASE TYPE 11 DOMAIN-CONTAINING PROTEIN"/>
    <property type="match status" value="1"/>
</dbReference>
<dbReference type="Gene3D" id="3.40.50.150">
    <property type="entry name" value="Vaccinia Virus protein VP39"/>
    <property type="match status" value="1"/>
</dbReference>
<feature type="region of interest" description="Disordered" evidence="4">
    <location>
        <begin position="1"/>
        <end position="31"/>
    </location>
</feature>
<dbReference type="EMBL" id="JADLQN010000001">
    <property type="protein sequence ID" value="MBF6354128.1"/>
    <property type="molecule type" value="Genomic_DNA"/>
</dbReference>
<evidence type="ECO:0000313" key="7">
    <source>
        <dbReference type="Proteomes" id="UP000707731"/>
    </source>
</evidence>
<dbReference type="Proteomes" id="UP000707731">
    <property type="component" value="Unassembled WGS sequence"/>
</dbReference>
<evidence type="ECO:0000256" key="3">
    <source>
        <dbReference type="ARBA" id="ARBA00022679"/>
    </source>
</evidence>
<comment type="similarity">
    <text evidence="1">Belongs to the methyltransferase superfamily.</text>
</comment>
<evidence type="ECO:0000256" key="2">
    <source>
        <dbReference type="ARBA" id="ARBA00022603"/>
    </source>
</evidence>
<evidence type="ECO:0000256" key="4">
    <source>
        <dbReference type="SAM" id="MobiDB-lite"/>
    </source>
</evidence>
<protein>
    <submittedName>
        <fullName evidence="6">Class I SAM-dependent methyltransferase</fullName>
    </submittedName>
</protein>
<dbReference type="GO" id="GO:0032259">
    <property type="term" value="P:methylation"/>
    <property type="evidence" value="ECO:0007669"/>
    <property type="project" value="UniProtKB-KW"/>
</dbReference>
<feature type="domain" description="Methyltransferase type 11" evidence="5">
    <location>
        <begin position="47"/>
        <end position="136"/>
    </location>
</feature>
<reference evidence="6 7" key="1">
    <citation type="submission" date="2020-10" db="EMBL/GenBank/DDBJ databases">
        <title>Identification of Nocardia species via Next-generation sequencing and recognition of intraspecies genetic diversity.</title>
        <authorList>
            <person name="Li P."/>
            <person name="Li P."/>
            <person name="Lu B."/>
        </authorList>
    </citation>
    <scope>NUCLEOTIDE SEQUENCE [LARGE SCALE GENOMIC DNA]</scope>
    <source>
        <strain evidence="6 7">BJ06-0143</strain>
    </source>
</reference>
<dbReference type="SUPFAM" id="SSF53335">
    <property type="entry name" value="S-adenosyl-L-methionine-dependent methyltransferases"/>
    <property type="match status" value="1"/>
</dbReference>
<evidence type="ECO:0000256" key="1">
    <source>
        <dbReference type="ARBA" id="ARBA00008361"/>
    </source>
</evidence>
<accession>A0ABS0D6L9</accession>
<dbReference type="RefSeq" id="WP_195000935.1">
    <property type="nucleotide sequence ID" value="NZ_JADLQN010000001.1"/>
</dbReference>
<dbReference type="InterPro" id="IPR013216">
    <property type="entry name" value="Methyltransf_11"/>
</dbReference>
<evidence type="ECO:0000259" key="5">
    <source>
        <dbReference type="Pfam" id="PF08241"/>
    </source>
</evidence>
<proteinExistence type="inferred from homology"/>
<name>A0ABS0D6L9_9NOCA</name>